<proteinExistence type="predicted"/>
<reference evidence="4 5" key="1">
    <citation type="submission" date="2016-08" db="EMBL/GenBank/DDBJ databases">
        <authorList>
            <consortium name="Lentinula edodes genome sequencing consortium"/>
            <person name="Sakamoto Y."/>
            <person name="Nakade K."/>
            <person name="Sato S."/>
            <person name="Yoshida Y."/>
            <person name="Miyazaki K."/>
            <person name="Natsume S."/>
            <person name="Konno N."/>
        </authorList>
    </citation>
    <scope>NUCLEOTIDE SEQUENCE [LARGE SCALE GENOMIC DNA]</scope>
    <source>
        <strain evidence="4 5">NBRC 111202</strain>
    </source>
</reference>
<sequence>MLSDFAAEIYFDSLGCITFEVFVKAKVASGTGDPVFRYHVKSNYLILVHYACGSNYPYTQQIFHEQNSGHYYPSTSQITGAMAHGHSDPRYSRSTTPAPGMGNRYGRHPTDPRYYQGSSGTIASSSHNGNDSPSAPLFNIHQYPSSQNPSGHRSRFIPTPSDIVHAYSNYPGSISDQHISQSPSTYSTPGHHSRHHRQTSTSPILSSSRAAPVRASYGSATSPSNERYPCEICGKTFSRSHDRKRHHETQHIASPVLHRCRYCRKEFSRADSLKRHLDNGCDEMPANSNK</sequence>
<dbReference type="PROSITE" id="PS50157">
    <property type="entry name" value="ZINC_FINGER_C2H2_2"/>
    <property type="match status" value="2"/>
</dbReference>
<feature type="compositionally biased region" description="Polar residues" evidence="2">
    <location>
        <begin position="170"/>
        <end position="190"/>
    </location>
</feature>
<dbReference type="STRING" id="5353.A0A1Q3E1H6"/>
<dbReference type="InterPro" id="IPR013087">
    <property type="entry name" value="Znf_C2H2_type"/>
</dbReference>
<keyword evidence="1" id="KW-0863">Zinc-finger</keyword>
<dbReference type="Proteomes" id="UP000188533">
    <property type="component" value="Unassembled WGS sequence"/>
</dbReference>
<dbReference type="InterPro" id="IPR036236">
    <property type="entry name" value="Znf_C2H2_sf"/>
</dbReference>
<evidence type="ECO:0000313" key="4">
    <source>
        <dbReference type="EMBL" id="GAW00889.1"/>
    </source>
</evidence>
<organism evidence="4 5">
    <name type="scientific">Lentinula edodes</name>
    <name type="common">Shiitake mushroom</name>
    <name type="synonym">Lentinus edodes</name>
    <dbReference type="NCBI Taxonomy" id="5353"/>
    <lineage>
        <taxon>Eukaryota</taxon>
        <taxon>Fungi</taxon>
        <taxon>Dikarya</taxon>
        <taxon>Basidiomycota</taxon>
        <taxon>Agaricomycotina</taxon>
        <taxon>Agaricomycetes</taxon>
        <taxon>Agaricomycetidae</taxon>
        <taxon>Agaricales</taxon>
        <taxon>Marasmiineae</taxon>
        <taxon>Omphalotaceae</taxon>
        <taxon>Lentinula</taxon>
    </lineage>
</organism>
<dbReference type="Pfam" id="PF00096">
    <property type="entry name" value="zf-C2H2"/>
    <property type="match status" value="2"/>
</dbReference>
<feature type="region of interest" description="Disordered" evidence="2">
    <location>
        <begin position="82"/>
        <end position="225"/>
    </location>
</feature>
<evidence type="ECO:0000256" key="1">
    <source>
        <dbReference type="PROSITE-ProRule" id="PRU00042"/>
    </source>
</evidence>
<keyword evidence="5" id="KW-1185">Reference proteome</keyword>
<dbReference type="Gene3D" id="3.30.160.60">
    <property type="entry name" value="Classic Zinc Finger"/>
    <property type="match status" value="1"/>
</dbReference>
<name>A0A1Q3E1H6_LENED</name>
<gene>
    <name evidence="4" type="ORF">LENED_002448</name>
</gene>
<keyword evidence="1" id="KW-0862">Zinc</keyword>
<comment type="caution">
    <text evidence="4">The sequence shown here is derived from an EMBL/GenBank/DDBJ whole genome shotgun (WGS) entry which is preliminary data.</text>
</comment>
<evidence type="ECO:0000256" key="2">
    <source>
        <dbReference type="SAM" id="MobiDB-lite"/>
    </source>
</evidence>
<dbReference type="SMART" id="SM00355">
    <property type="entry name" value="ZnF_C2H2"/>
    <property type="match status" value="2"/>
</dbReference>
<feature type="compositionally biased region" description="Polar residues" evidence="2">
    <location>
        <begin position="142"/>
        <end position="151"/>
    </location>
</feature>
<reference evidence="4 5" key="2">
    <citation type="submission" date="2017-02" db="EMBL/GenBank/DDBJ databases">
        <title>A genome survey and senescence transcriptome analysis in Lentinula edodes.</title>
        <authorList>
            <person name="Sakamoto Y."/>
            <person name="Nakade K."/>
            <person name="Sato S."/>
            <person name="Yoshida Y."/>
            <person name="Miyazaki K."/>
            <person name="Natsume S."/>
            <person name="Konno N."/>
        </authorList>
    </citation>
    <scope>NUCLEOTIDE SEQUENCE [LARGE SCALE GENOMIC DNA]</scope>
    <source>
        <strain evidence="4 5">NBRC 111202</strain>
    </source>
</reference>
<dbReference type="EMBL" id="BDGU01000043">
    <property type="protein sequence ID" value="GAW00889.1"/>
    <property type="molecule type" value="Genomic_DNA"/>
</dbReference>
<evidence type="ECO:0000259" key="3">
    <source>
        <dbReference type="PROSITE" id="PS50157"/>
    </source>
</evidence>
<evidence type="ECO:0000313" key="5">
    <source>
        <dbReference type="Proteomes" id="UP000188533"/>
    </source>
</evidence>
<protein>
    <submittedName>
        <fullName evidence="4">Transcriptional regulator partial</fullName>
    </submittedName>
</protein>
<dbReference type="SUPFAM" id="SSF57667">
    <property type="entry name" value="beta-beta-alpha zinc fingers"/>
    <property type="match status" value="1"/>
</dbReference>
<dbReference type="PROSITE" id="PS00028">
    <property type="entry name" value="ZINC_FINGER_C2H2_1"/>
    <property type="match status" value="1"/>
</dbReference>
<keyword evidence="1" id="KW-0479">Metal-binding</keyword>
<accession>A0A1Q3E1H6</accession>
<dbReference type="AlphaFoldDB" id="A0A1Q3E1H6"/>
<feature type="domain" description="C2H2-type" evidence="3">
    <location>
        <begin position="258"/>
        <end position="285"/>
    </location>
</feature>
<dbReference type="GO" id="GO:0008270">
    <property type="term" value="F:zinc ion binding"/>
    <property type="evidence" value="ECO:0007669"/>
    <property type="project" value="UniProtKB-KW"/>
</dbReference>
<feature type="domain" description="C2H2-type" evidence="3">
    <location>
        <begin position="228"/>
        <end position="251"/>
    </location>
</feature>
<feature type="compositionally biased region" description="Polar residues" evidence="2">
    <location>
        <begin position="116"/>
        <end position="133"/>
    </location>
</feature>